<keyword evidence="2 7" id="KW-0812">Transmembrane</keyword>
<keyword evidence="11" id="KW-1185">Reference proteome</keyword>
<evidence type="ECO:0000256" key="3">
    <source>
        <dbReference type="ARBA" id="ARBA00022741"/>
    </source>
</evidence>
<dbReference type="InterPro" id="IPR011527">
    <property type="entry name" value="ABC1_TM_dom"/>
</dbReference>
<proteinExistence type="predicted"/>
<accession>A0A401UNQ0</accession>
<name>A0A401UNQ0_9CLOT</name>
<dbReference type="InterPro" id="IPR003593">
    <property type="entry name" value="AAA+_ATPase"/>
</dbReference>
<feature type="transmembrane region" description="Helical" evidence="7">
    <location>
        <begin position="175"/>
        <end position="193"/>
    </location>
</feature>
<dbReference type="InterPro" id="IPR003439">
    <property type="entry name" value="ABC_transporter-like_ATP-bd"/>
</dbReference>
<dbReference type="SUPFAM" id="SSF52540">
    <property type="entry name" value="P-loop containing nucleoside triphosphate hydrolases"/>
    <property type="match status" value="1"/>
</dbReference>
<dbReference type="GO" id="GO:0140359">
    <property type="term" value="F:ABC-type transporter activity"/>
    <property type="evidence" value="ECO:0007669"/>
    <property type="project" value="InterPro"/>
</dbReference>
<reference evidence="10 11" key="1">
    <citation type="submission" date="2018-11" db="EMBL/GenBank/DDBJ databases">
        <title>Genome sequencing and assembly of Clostridium tagluense strain A121.</title>
        <authorList>
            <person name="Murakami T."/>
            <person name="Segawa T."/>
            <person name="Shcherbakova V.A."/>
            <person name="Mori H."/>
            <person name="Yoshimura Y."/>
        </authorList>
    </citation>
    <scope>NUCLEOTIDE SEQUENCE [LARGE SCALE GENOMIC DNA]</scope>
    <source>
        <strain evidence="10 11">A121</strain>
    </source>
</reference>
<keyword evidence="6 7" id="KW-0472">Membrane</keyword>
<dbReference type="Pfam" id="PF00005">
    <property type="entry name" value="ABC_tran"/>
    <property type="match status" value="1"/>
</dbReference>
<gene>
    <name evidence="10" type="ORF">Ctaglu_27870</name>
</gene>
<feature type="domain" description="ABC transmembrane type-1" evidence="9">
    <location>
        <begin position="43"/>
        <end position="318"/>
    </location>
</feature>
<dbReference type="PANTHER" id="PTHR24221:SF423">
    <property type="entry name" value="ABC TRANSPORTER"/>
    <property type="match status" value="1"/>
</dbReference>
<dbReference type="Pfam" id="PF00664">
    <property type="entry name" value="ABC_membrane"/>
    <property type="match status" value="1"/>
</dbReference>
<organism evidence="10 11">
    <name type="scientific">Clostridium tagluense</name>
    <dbReference type="NCBI Taxonomy" id="360422"/>
    <lineage>
        <taxon>Bacteria</taxon>
        <taxon>Bacillati</taxon>
        <taxon>Bacillota</taxon>
        <taxon>Clostridia</taxon>
        <taxon>Eubacteriales</taxon>
        <taxon>Clostridiaceae</taxon>
        <taxon>Clostridium</taxon>
    </lineage>
</organism>
<dbReference type="CDD" id="cd07346">
    <property type="entry name" value="ABC_6TM_exporters"/>
    <property type="match status" value="1"/>
</dbReference>
<feature type="transmembrane region" description="Helical" evidence="7">
    <location>
        <begin position="284"/>
        <end position="303"/>
    </location>
</feature>
<comment type="caution">
    <text evidence="10">The sequence shown here is derived from an EMBL/GenBank/DDBJ whole genome shotgun (WGS) entry which is preliminary data.</text>
</comment>
<keyword evidence="5 7" id="KW-1133">Transmembrane helix</keyword>
<feature type="transmembrane region" description="Helical" evidence="7">
    <location>
        <begin position="71"/>
        <end position="95"/>
    </location>
</feature>
<dbReference type="InterPro" id="IPR039421">
    <property type="entry name" value="Type_1_exporter"/>
</dbReference>
<dbReference type="GO" id="GO:0016887">
    <property type="term" value="F:ATP hydrolysis activity"/>
    <property type="evidence" value="ECO:0007669"/>
    <property type="project" value="InterPro"/>
</dbReference>
<protein>
    <submittedName>
        <fullName evidence="10">HlyB/MsbA family ABC transporter</fullName>
    </submittedName>
</protein>
<dbReference type="GO" id="GO:0005886">
    <property type="term" value="C:plasma membrane"/>
    <property type="evidence" value="ECO:0007669"/>
    <property type="project" value="UniProtKB-SubCell"/>
</dbReference>
<keyword evidence="4" id="KW-0067">ATP-binding</keyword>
<feature type="transmembrane region" description="Helical" evidence="7">
    <location>
        <begin position="147"/>
        <end position="169"/>
    </location>
</feature>
<dbReference type="InterPro" id="IPR036640">
    <property type="entry name" value="ABC1_TM_sf"/>
</dbReference>
<dbReference type="EMBL" id="BHYK01000015">
    <property type="protein sequence ID" value="GCD11164.1"/>
    <property type="molecule type" value="Genomic_DNA"/>
</dbReference>
<dbReference type="InterPro" id="IPR027417">
    <property type="entry name" value="P-loop_NTPase"/>
</dbReference>
<dbReference type="RefSeq" id="WP_233439788.1">
    <property type="nucleotide sequence ID" value="NZ_BHYK01000015.1"/>
</dbReference>
<evidence type="ECO:0000256" key="4">
    <source>
        <dbReference type="ARBA" id="ARBA00022840"/>
    </source>
</evidence>
<dbReference type="PROSITE" id="PS50929">
    <property type="entry name" value="ABC_TM1F"/>
    <property type="match status" value="1"/>
</dbReference>
<evidence type="ECO:0000256" key="1">
    <source>
        <dbReference type="ARBA" id="ARBA00004651"/>
    </source>
</evidence>
<dbReference type="SMART" id="SM00382">
    <property type="entry name" value="AAA"/>
    <property type="match status" value="1"/>
</dbReference>
<evidence type="ECO:0000256" key="7">
    <source>
        <dbReference type="SAM" id="Phobius"/>
    </source>
</evidence>
<feature type="domain" description="ABC transporter" evidence="8">
    <location>
        <begin position="367"/>
        <end position="599"/>
    </location>
</feature>
<dbReference type="Gene3D" id="1.20.1560.10">
    <property type="entry name" value="ABC transporter type 1, transmembrane domain"/>
    <property type="match status" value="1"/>
</dbReference>
<evidence type="ECO:0000313" key="10">
    <source>
        <dbReference type="EMBL" id="GCD11164.1"/>
    </source>
</evidence>
<feature type="transmembrane region" description="Helical" evidence="7">
    <location>
        <begin position="254"/>
        <end position="278"/>
    </location>
</feature>
<comment type="subcellular location">
    <subcellularLocation>
        <location evidence="1">Cell membrane</location>
        <topology evidence="1">Multi-pass membrane protein</topology>
    </subcellularLocation>
</comment>
<evidence type="ECO:0000256" key="6">
    <source>
        <dbReference type="ARBA" id="ARBA00023136"/>
    </source>
</evidence>
<dbReference type="Gene3D" id="3.40.50.300">
    <property type="entry name" value="P-loop containing nucleotide triphosphate hydrolases"/>
    <property type="match status" value="1"/>
</dbReference>
<dbReference type="AlphaFoldDB" id="A0A401UNQ0"/>
<keyword evidence="3" id="KW-0547">Nucleotide-binding</keyword>
<dbReference type="PROSITE" id="PS50893">
    <property type="entry name" value="ABC_TRANSPORTER_2"/>
    <property type="match status" value="1"/>
</dbReference>
<evidence type="ECO:0000259" key="9">
    <source>
        <dbReference type="PROSITE" id="PS50929"/>
    </source>
</evidence>
<feature type="transmembrane region" description="Helical" evidence="7">
    <location>
        <begin position="32"/>
        <end position="51"/>
    </location>
</feature>
<evidence type="ECO:0000256" key="5">
    <source>
        <dbReference type="ARBA" id="ARBA00022989"/>
    </source>
</evidence>
<dbReference type="GO" id="GO:0005524">
    <property type="term" value="F:ATP binding"/>
    <property type="evidence" value="ECO:0007669"/>
    <property type="project" value="UniProtKB-KW"/>
</dbReference>
<dbReference type="Proteomes" id="UP000287872">
    <property type="component" value="Unassembled WGS sequence"/>
</dbReference>
<evidence type="ECO:0000313" key="11">
    <source>
        <dbReference type="Proteomes" id="UP000287872"/>
    </source>
</evidence>
<evidence type="ECO:0000259" key="8">
    <source>
        <dbReference type="PROSITE" id="PS50893"/>
    </source>
</evidence>
<evidence type="ECO:0000256" key="2">
    <source>
        <dbReference type="ARBA" id="ARBA00022692"/>
    </source>
</evidence>
<sequence>MENSINEIPMKKENKGDMKTFRLMWELIRYRPWLYFANCLIWIFILVSPVIPGLIAKEFFDTLSGKATLNVGIWGLIVLIAVTAIVTIMGIFCGARTDIVHRFTMSALIRRNLLQCILQKPGSNSIPCSVGEAVNCFRDDAEQAEDAISWTLDVIGTAVFAIVAIVILLRINARITIFVFTPLVAVVAIAQIASERVEKYRRASREATGKVTGALGEIFGSVQAIQVSGSEDYIMNHLNKLNKERHKIVLRDSVLSQLLDSVFTNTVSIGTGFILLLVGQSMKVGSFTVGDFALFIYYLTFVADFTHSFGTFISDYQQTGVAFKRMHELLQGEPQETLVKHNPLYLKGKLEKPKFNLNIEGKKLKKLKVEGLTYVYKNSGGGIKNINFMLKEKSFSVITGRIGSGKTTLLKTLLGLLPSDSGLIYWNGERVKEPSEFFVPPISAYTAQVPNLFSDTMRNNILLGLPENQVDLDSAIASGILKDDLDTLENGLDTVIGPKGVKLSGGQIQRVAAARMFVRNPELLIFDDISSALDVETEMKLWNRIFEQQDKTCLVVSNRRFALQKADNIIVMKDGHVQAQGTLDELLENCEEMRQIWAS</sequence>
<dbReference type="SUPFAM" id="SSF90123">
    <property type="entry name" value="ABC transporter transmembrane region"/>
    <property type="match status" value="1"/>
</dbReference>
<dbReference type="PANTHER" id="PTHR24221">
    <property type="entry name" value="ATP-BINDING CASSETTE SUB-FAMILY B"/>
    <property type="match status" value="1"/>
</dbReference>